<evidence type="ECO:0000313" key="2">
    <source>
        <dbReference type="Proteomes" id="UP000192936"/>
    </source>
</evidence>
<dbReference type="Proteomes" id="UP000192936">
    <property type="component" value="Unassembled WGS sequence"/>
</dbReference>
<reference evidence="1 2" key="1">
    <citation type="submission" date="2017-04" db="EMBL/GenBank/DDBJ databases">
        <authorList>
            <person name="Afonso C.L."/>
            <person name="Miller P.J."/>
            <person name="Scott M.A."/>
            <person name="Spackman E."/>
            <person name="Goraichik I."/>
            <person name="Dimitrov K.M."/>
            <person name="Suarez D.L."/>
            <person name="Swayne D.E."/>
        </authorList>
    </citation>
    <scope>NUCLEOTIDE SEQUENCE [LARGE SCALE GENOMIC DNA]</scope>
    <source>
        <strain evidence="1 2">A2P</strain>
    </source>
</reference>
<organism evidence="1 2">
    <name type="scientific">Azospirillum oryzae</name>
    <dbReference type="NCBI Taxonomy" id="286727"/>
    <lineage>
        <taxon>Bacteria</taxon>
        <taxon>Pseudomonadati</taxon>
        <taxon>Pseudomonadota</taxon>
        <taxon>Alphaproteobacteria</taxon>
        <taxon>Rhodospirillales</taxon>
        <taxon>Azospirillaceae</taxon>
        <taxon>Azospirillum</taxon>
    </lineage>
</organism>
<sequence length="80" mass="8287">MAPLLRKHHERIGAHLKLNGGVLDLVSKIAHGAAELRRAGVGGILRGGSSFRGGSARLQVRPGLARRLPGPGIGGGKLRL</sequence>
<evidence type="ECO:0000313" key="1">
    <source>
        <dbReference type="EMBL" id="SMF92366.1"/>
    </source>
</evidence>
<name>A0A1X7HTU3_9PROT</name>
<accession>A0A1X7HTU3</accession>
<gene>
    <name evidence="1" type="ORF">SAMN02982917_0576</name>
</gene>
<dbReference type="EMBL" id="FXAK01000010">
    <property type="protein sequence ID" value="SMF92366.1"/>
    <property type="molecule type" value="Genomic_DNA"/>
</dbReference>
<dbReference type="AlphaFoldDB" id="A0A1X7HTU3"/>
<proteinExistence type="predicted"/>
<protein>
    <submittedName>
        <fullName evidence="1">Uncharacterized protein</fullName>
    </submittedName>
</protein>